<dbReference type="AlphaFoldDB" id="A0AAE0BFF5"/>
<dbReference type="Proteomes" id="UP001190700">
    <property type="component" value="Unassembled WGS sequence"/>
</dbReference>
<dbReference type="EMBL" id="LGRX02035404">
    <property type="protein sequence ID" value="KAK3234978.1"/>
    <property type="molecule type" value="Genomic_DNA"/>
</dbReference>
<evidence type="ECO:0000313" key="2">
    <source>
        <dbReference type="Proteomes" id="UP001190700"/>
    </source>
</evidence>
<proteinExistence type="predicted"/>
<organism evidence="1 2">
    <name type="scientific">Cymbomonas tetramitiformis</name>
    <dbReference type="NCBI Taxonomy" id="36881"/>
    <lineage>
        <taxon>Eukaryota</taxon>
        <taxon>Viridiplantae</taxon>
        <taxon>Chlorophyta</taxon>
        <taxon>Pyramimonadophyceae</taxon>
        <taxon>Pyramimonadales</taxon>
        <taxon>Pyramimonadaceae</taxon>
        <taxon>Cymbomonas</taxon>
    </lineage>
</organism>
<evidence type="ECO:0000313" key="1">
    <source>
        <dbReference type="EMBL" id="KAK3234978.1"/>
    </source>
</evidence>
<accession>A0AAE0BFF5</accession>
<reference evidence="1 2" key="1">
    <citation type="journal article" date="2015" name="Genome Biol. Evol.">
        <title>Comparative Genomics of a Bacterivorous Green Alga Reveals Evolutionary Causalities and Consequences of Phago-Mixotrophic Mode of Nutrition.</title>
        <authorList>
            <person name="Burns J.A."/>
            <person name="Paasch A."/>
            <person name="Narechania A."/>
            <person name="Kim E."/>
        </authorList>
    </citation>
    <scope>NUCLEOTIDE SEQUENCE [LARGE SCALE GENOMIC DNA]</scope>
    <source>
        <strain evidence="1 2">PLY_AMNH</strain>
    </source>
</reference>
<name>A0AAE0BFF5_9CHLO</name>
<protein>
    <submittedName>
        <fullName evidence="1">Uncharacterized protein</fullName>
    </submittedName>
</protein>
<comment type="caution">
    <text evidence="1">The sequence shown here is derived from an EMBL/GenBank/DDBJ whole genome shotgun (WGS) entry which is preliminary data.</text>
</comment>
<sequence length="139" mass="14797">MQPIERIAGDNLVRWLFESAMATIGNGVAGGALPYPHGGTWSVLHLLQGLYVLPDDLTPLLDPGVKLLDGEVVHGFGTRSGSRPEDSQSASLRVIDQVELGYLHKELVVEALAYGQTAPRHFSSQPCARGLAVEVAALA</sequence>
<keyword evidence="2" id="KW-1185">Reference proteome</keyword>
<gene>
    <name evidence="1" type="ORF">CYMTET_54799</name>
</gene>